<gene>
    <name evidence="4" type="ORF">BJX68DRAFT_259226</name>
</gene>
<dbReference type="InterPro" id="IPR005674">
    <property type="entry name" value="CocE/Ser_esterase"/>
</dbReference>
<dbReference type="SUPFAM" id="SSF49785">
    <property type="entry name" value="Galactose-binding domain-like"/>
    <property type="match status" value="1"/>
</dbReference>
<accession>A0ABR4JEQ1</accession>
<sequence>MATAKNQSCLWRPTANPESLDSGYEKPVREEKILAAGWKLTDAHAPFQADTIWEKNVPVRMRDGCQIYVDIFRPLGAEVGSVPALLAWSPYGKSACHTGGFNPLDMIPGRMGVPRNRLSGFEKFEAPDPAEWTARGYAIVNPDPRGTYDSEGDINHFGEVEANDGYDTVEHLASLPWCNGKVALVGNSWLGIVQWFIAAKQPPHLTCIAPLEGAGDLYRDILCRGGIPQVPFWDFLSGLLRGRRQQEDVVGMLEKFPLMCEYWASKRADMTKITVPAYILASYSTFLHTFGSFRGFTEIVHSKKWLRVHPTQEWHDLYQKSTNDDLQKFFDFYTKGIRNGWEDTPRVRVSILRYNKEPLVNRIFPDWPIPSTTYRTLYLQTDHSLAEVPPRSSGSLSYIADVPFEQIDADKEELAFVYTFKEPCALVGSARAVLYISGDEGRDMDVFVQIRKADSTGKILQNINIPSIDRKVCNMPEPVELINPLVYLGPTGCLRASHRALDQSLSSQWWPEHDFSSKQPVAPGEVVELDIGLWQTGIYFEAEEKLILKVAGHNMTLAEFPGLRGGMPNDNQGKHTLHMSESRCFVPLVADTASLNRDCPRYRNSRGKAIEKQ</sequence>
<proteinExistence type="predicted"/>
<dbReference type="Gene3D" id="2.60.120.260">
    <property type="entry name" value="Galactose-binding domain-like"/>
    <property type="match status" value="1"/>
</dbReference>
<dbReference type="Pfam" id="PF02129">
    <property type="entry name" value="Peptidase_S15"/>
    <property type="match status" value="1"/>
</dbReference>
<feature type="region of interest" description="Disordered" evidence="2">
    <location>
        <begin position="1"/>
        <end position="23"/>
    </location>
</feature>
<dbReference type="InterPro" id="IPR013736">
    <property type="entry name" value="Xaa-Pro_dipept_C"/>
</dbReference>
<evidence type="ECO:0000256" key="1">
    <source>
        <dbReference type="ARBA" id="ARBA00022801"/>
    </source>
</evidence>
<dbReference type="NCBIfam" id="TIGR00976">
    <property type="entry name" value="CocE_NonD"/>
    <property type="match status" value="1"/>
</dbReference>
<dbReference type="InterPro" id="IPR008979">
    <property type="entry name" value="Galactose-bd-like_sf"/>
</dbReference>
<dbReference type="Pfam" id="PF08530">
    <property type="entry name" value="PepX_C"/>
    <property type="match status" value="1"/>
</dbReference>
<dbReference type="SMART" id="SM00939">
    <property type="entry name" value="PepX_C"/>
    <property type="match status" value="1"/>
</dbReference>
<evidence type="ECO:0000259" key="3">
    <source>
        <dbReference type="SMART" id="SM00939"/>
    </source>
</evidence>
<dbReference type="PANTHER" id="PTHR43056">
    <property type="entry name" value="PEPTIDASE S9 PROLYL OLIGOPEPTIDASE"/>
    <property type="match status" value="1"/>
</dbReference>
<dbReference type="SUPFAM" id="SSF53474">
    <property type="entry name" value="alpha/beta-Hydrolases"/>
    <property type="match status" value="1"/>
</dbReference>
<feature type="domain" description="Xaa-Pro dipeptidyl-peptidase C-terminal" evidence="3">
    <location>
        <begin position="327"/>
        <end position="587"/>
    </location>
</feature>
<dbReference type="InterPro" id="IPR029058">
    <property type="entry name" value="AB_hydrolase_fold"/>
</dbReference>
<dbReference type="GeneID" id="98158830"/>
<dbReference type="Proteomes" id="UP001610444">
    <property type="component" value="Unassembled WGS sequence"/>
</dbReference>
<reference evidence="4 5" key="1">
    <citation type="submission" date="2024-07" db="EMBL/GenBank/DDBJ databases">
        <title>Section-level genome sequencing and comparative genomics of Aspergillus sections Usti and Cavernicolus.</title>
        <authorList>
            <consortium name="Lawrence Berkeley National Laboratory"/>
            <person name="Nybo J.L."/>
            <person name="Vesth T.C."/>
            <person name="Theobald S."/>
            <person name="Frisvad J.C."/>
            <person name="Larsen T.O."/>
            <person name="Kjaerboelling I."/>
            <person name="Rothschild-Mancinelli K."/>
            <person name="Lyhne E.K."/>
            <person name="Kogle M.E."/>
            <person name="Barry K."/>
            <person name="Clum A."/>
            <person name="Na H."/>
            <person name="Ledsgaard L."/>
            <person name="Lin J."/>
            <person name="Lipzen A."/>
            <person name="Kuo A."/>
            <person name="Riley R."/>
            <person name="Mondo S."/>
            <person name="LaButti K."/>
            <person name="Haridas S."/>
            <person name="Pangalinan J."/>
            <person name="Salamov A.A."/>
            <person name="Simmons B.A."/>
            <person name="Magnuson J.K."/>
            <person name="Chen J."/>
            <person name="Drula E."/>
            <person name="Henrissat B."/>
            <person name="Wiebenga A."/>
            <person name="Lubbers R.J."/>
            <person name="Gomes A.C."/>
            <person name="Macurrencykelacurrency M.R."/>
            <person name="Stajich J."/>
            <person name="Grigoriev I.V."/>
            <person name="Mortensen U.H."/>
            <person name="De vries R.P."/>
            <person name="Baker S.E."/>
            <person name="Andersen M.R."/>
        </authorList>
    </citation>
    <scope>NUCLEOTIDE SEQUENCE [LARGE SCALE GENOMIC DNA]</scope>
    <source>
        <strain evidence="4 5">CBS 756.74</strain>
    </source>
</reference>
<dbReference type="EMBL" id="JBFXLR010000084">
    <property type="protein sequence ID" value="KAL2838515.1"/>
    <property type="molecule type" value="Genomic_DNA"/>
</dbReference>
<evidence type="ECO:0000313" key="4">
    <source>
        <dbReference type="EMBL" id="KAL2838515.1"/>
    </source>
</evidence>
<protein>
    <submittedName>
        <fullName evidence="4">Alpha/beta-hydrolase</fullName>
    </submittedName>
</protein>
<name>A0ABR4JEQ1_9EURO</name>
<keyword evidence="5" id="KW-1185">Reference proteome</keyword>
<dbReference type="Gene3D" id="3.40.50.1820">
    <property type="entry name" value="alpha/beta hydrolase"/>
    <property type="match status" value="1"/>
</dbReference>
<dbReference type="InterPro" id="IPR050585">
    <property type="entry name" value="Xaa-Pro_dipeptidyl-ppase/CocE"/>
</dbReference>
<comment type="caution">
    <text evidence="4">The sequence shown here is derived from an EMBL/GenBank/DDBJ whole genome shotgun (WGS) entry which is preliminary data.</text>
</comment>
<dbReference type="PANTHER" id="PTHR43056:SF10">
    <property type="entry name" value="COCE_NOND FAMILY, PUTATIVE (AFU_ORTHOLOGUE AFUA_7G00600)-RELATED"/>
    <property type="match status" value="1"/>
</dbReference>
<evidence type="ECO:0000256" key="2">
    <source>
        <dbReference type="SAM" id="MobiDB-lite"/>
    </source>
</evidence>
<evidence type="ECO:0000313" key="5">
    <source>
        <dbReference type="Proteomes" id="UP001610444"/>
    </source>
</evidence>
<dbReference type="Gene3D" id="1.10.3020.20">
    <property type="match status" value="1"/>
</dbReference>
<organism evidence="4 5">
    <name type="scientific">Aspergillus pseudodeflectus</name>
    <dbReference type="NCBI Taxonomy" id="176178"/>
    <lineage>
        <taxon>Eukaryota</taxon>
        <taxon>Fungi</taxon>
        <taxon>Dikarya</taxon>
        <taxon>Ascomycota</taxon>
        <taxon>Pezizomycotina</taxon>
        <taxon>Eurotiomycetes</taxon>
        <taxon>Eurotiomycetidae</taxon>
        <taxon>Eurotiales</taxon>
        <taxon>Aspergillaceae</taxon>
        <taxon>Aspergillus</taxon>
        <taxon>Aspergillus subgen. Nidulantes</taxon>
    </lineage>
</organism>
<dbReference type="InterPro" id="IPR000383">
    <property type="entry name" value="Xaa-Pro-like_dom"/>
</dbReference>
<dbReference type="RefSeq" id="XP_070893076.1">
    <property type="nucleotide sequence ID" value="XM_071043666.1"/>
</dbReference>
<keyword evidence="1" id="KW-0378">Hydrolase</keyword>